<evidence type="ECO:0000313" key="1">
    <source>
        <dbReference type="EMBL" id="QCD80388.1"/>
    </source>
</evidence>
<dbReference type="AlphaFoldDB" id="A0A4D6KRT0"/>
<reference evidence="1 2" key="1">
    <citation type="submission" date="2019-04" db="EMBL/GenBank/DDBJ databases">
        <title>An improved genome assembly and genetic linkage map for asparagus bean, Vigna unguiculata ssp. sesquipedialis.</title>
        <authorList>
            <person name="Xia Q."/>
            <person name="Zhang R."/>
            <person name="Dong Y."/>
        </authorList>
    </citation>
    <scope>NUCLEOTIDE SEQUENCE [LARGE SCALE GENOMIC DNA]</scope>
    <source>
        <tissue evidence="1">Leaf</tissue>
    </source>
</reference>
<dbReference type="EMBL" id="CP039346">
    <property type="protein sequence ID" value="QCD80388.1"/>
    <property type="molecule type" value="Genomic_DNA"/>
</dbReference>
<gene>
    <name evidence="1" type="ORF">DEO72_LG2g709</name>
</gene>
<evidence type="ECO:0000313" key="2">
    <source>
        <dbReference type="Proteomes" id="UP000501690"/>
    </source>
</evidence>
<dbReference type="Proteomes" id="UP000501690">
    <property type="component" value="Linkage Group LG2"/>
</dbReference>
<name>A0A4D6KRT0_VIGUN</name>
<keyword evidence="2" id="KW-1185">Reference proteome</keyword>
<accession>A0A4D6KRT0</accession>
<proteinExistence type="predicted"/>
<protein>
    <submittedName>
        <fullName evidence="1">Uncharacterized protein</fullName>
    </submittedName>
</protein>
<organism evidence="1 2">
    <name type="scientific">Vigna unguiculata</name>
    <name type="common">Cowpea</name>
    <dbReference type="NCBI Taxonomy" id="3917"/>
    <lineage>
        <taxon>Eukaryota</taxon>
        <taxon>Viridiplantae</taxon>
        <taxon>Streptophyta</taxon>
        <taxon>Embryophyta</taxon>
        <taxon>Tracheophyta</taxon>
        <taxon>Spermatophyta</taxon>
        <taxon>Magnoliopsida</taxon>
        <taxon>eudicotyledons</taxon>
        <taxon>Gunneridae</taxon>
        <taxon>Pentapetalae</taxon>
        <taxon>rosids</taxon>
        <taxon>fabids</taxon>
        <taxon>Fabales</taxon>
        <taxon>Fabaceae</taxon>
        <taxon>Papilionoideae</taxon>
        <taxon>50 kb inversion clade</taxon>
        <taxon>NPAAA clade</taxon>
        <taxon>indigoferoid/millettioid clade</taxon>
        <taxon>Phaseoleae</taxon>
        <taxon>Vigna</taxon>
    </lineage>
</organism>
<sequence>MYKVQDIDNVRDVNVRVKNTSTLSQNFVNLTYVYVSWLIMLDHYYPCENV</sequence>